<gene>
    <name evidence="1" type="ORF">E0W60_15175</name>
</gene>
<dbReference type="RefSeq" id="WP_135704852.1">
    <property type="nucleotide sequence ID" value="NZ_CP032519.1"/>
</dbReference>
<reference evidence="1 2" key="1">
    <citation type="submission" date="2019-03" db="EMBL/GenBank/DDBJ databases">
        <title>Efficiently degradation of phenoxyalkanoic acid herbicides by Cupriavidus oxalaticus strain X32.</title>
        <authorList>
            <person name="Sheng X."/>
        </authorList>
    </citation>
    <scope>NUCLEOTIDE SEQUENCE [LARGE SCALE GENOMIC DNA]</scope>
    <source>
        <strain evidence="1 2">X32</strain>
    </source>
</reference>
<dbReference type="Proteomes" id="UP000295294">
    <property type="component" value="Chromosome 2"/>
</dbReference>
<sequence>MPVRCCETCLSFGARTMPDGVPICHACMSWTTKAMCDDALRATNTRTLCTLYRPAPVLMNAEPACCRCSHYQPQDHFRPCAAARAFRIYPFEYTSNPAARHNCWMFDINPHGEEVKP</sequence>
<name>A0A4P7L9U1_9BURK</name>
<accession>A0A4P7L9U1</accession>
<proteinExistence type="predicted"/>
<dbReference type="KEGG" id="cox:E0W60_15175"/>
<evidence type="ECO:0000313" key="2">
    <source>
        <dbReference type="Proteomes" id="UP000295294"/>
    </source>
</evidence>
<dbReference type="AlphaFoldDB" id="A0A4P7L9U1"/>
<dbReference type="EMBL" id="CP038635">
    <property type="protein sequence ID" value="QBY52530.1"/>
    <property type="molecule type" value="Genomic_DNA"/>
</dbReference>
<evidence type="ECO:0000313" key="1">
    <source>
        <dbReference type="EMBL" id="QBY52530.1"/>
    </source>
</evidence>
<organism evidence="1 2">
    <name type="scientific">Cupriavidus oxalaticus</name>
    <dbReference type="NCBI Taxonomy" id="96344"/>
    <lineage>
        <taxon>Bacteria</taxon>
        <taxon>Pseudomonadati</taxon>
        <taxon>Pseudomonadota</taxon>
        <taxon>Betaproteobacteria</taxon>
        <taxon>Burkholderiales</taxon>
        <taxon>Burkholderiaceae</taxon>
        <taxon>Cupriavidus</taxon>
    </lineage>
</organism>
<protein>
    <submittedName>
        <fullName evidence="1">Uncharacterized protein</fullName>
    </submittedName>
</protein>